<dbReference type="Gene3D" id="3.30.565.10">
    <property type="entry name" value="Histidine kinase-like ATPase, C-terminal domain"/>
    <property type="match status" value="1"/>
</dbReference>
<keyword evidence="9" id="KW-0472">Membrane</keyword>
<dbReference type="CDD" id="cd16917">
    <property type="entry name" value="HATPase_UhpB-NarQ-NarX-like"/>
    <property type="match status" value="1"/>
</dbReference>
<evidence type="ECO:0000256" key="7">
    <source>
        <dbReference type="ARBA" id="ARBA00022840"/>
    </source>
</evidence>
<dbReference type="InterPro" id="IPR003594">
    <property type="entry name" value="HATPase_dom"/>
</dbReference>
<proteinExistence type="predicted"/>
<gene>
    <name evidence="11" type="ORF">KGD84_25955</name>
</gene>
<sequence length="401" mass="42305">MGATWAAVGRAAGYLVVTLGAALVSLVMLPLTAVAALTAPIGRLGLLPLWVRTVDGWARWHRTRAALLLGAPVPEAPAPETRPRRLLRAPSTLRLGRWLPVAPLLGLPFGLLGLTAVLMPPASLQFPFWWALPGETTFLWLTVNDPVTAACATAGQLVGGLVLLRWALVPAARVHARLTLARLTPSRAELLAARVDELSRTRADVVDSHGAELRRIERDLHDGTQARLVAIAMQLGVAKEALAGHPEAVAIIERAHEGTEEAMTELRELIRGIHPPVLADRGLVGALDSLAGRTSVPVRLDTADPGRLPAAVETAAYFVVTEAVTNAVRHGSPTAVDVSLSREGDVLRLRVADDGPGGVDEERGTGVRGIRHRVAALDGTVRVSSPAGGPTVVRVELPCGS</sequence>
<dbReference type="Pfam" id="PF02518">
    <property type="entry name" value="HATPase_c"/>
    <property type="match status" value="1"/>
</dbReference>
<feature type="transmembrane region" description="Helical" evidence="9">
    <location>
        <begin position="147"/>
        <end position="168"/>
    </location>
</feature>
<dbReference type="Proteomes" id="UP000676079">
    <property type="component" value="Chromosome"/>
</dbReference>
<evidence type="ECO:0000256" key="4">
    <source>
        <dbReference type="ARBA" id="ARBA00022679"/>
    </source>
</evidence>
<keyword evidence="8" id="KW-0902">Two-component regulatory system</keyword>
<protein>
    <recommendedName>
        <fullName evidence="2">histidine kinase</fullName>
        <ecNumber evidence="2">2.7.13.3</ecNumber>
    </recommendedName>
</protein>
<keyword evidence="4" id="KW-0808">Transferase</keyword>
<evidence type="ECO:0000256" key="6">
    <source>
        <dbReference type="ARBA" id="ARBA00022777"/>
    </source>
</evidence>
<keyword evidence="6" id="KW-0418">Kinase</keyword>
<feature type="transmembrane region" description="Helical" evidence="9">
    <location>
        <begin position="98"/>
        <end position="119"/>
    </location>
</feature>
<dbReference type="PANTHER" id="PTHR24421">
    <property type="entry name" value="NITRATE/NITRITE SENSOR PROTEIN NARX-RELATED"/>
    <property type="match status" value="1"/>
</dbReference>
<name>A0ABX8BJ76_9ACTN</name>
<evidence type="ECO:0000256" key="8">
    <source>
        <dbReference type="ARBA" id="ARBA00023012"/>
    </source>
</evidence>
<feature type="domain" description="Histidine kinase/HSP90-like ATPase" evidence="10">
    <location>
        <begin position="311"/>
        <end position="401"/>
    </location>
</feature>
<dbReference type="Pfam" id="PF07730">
    <property type="entry name" value="HisKA_3"/>
    <property type="match status" value="1"/>
</dbReference>
<keyword evidence="3" id="KW-0597">Phosphoprotein</keyword>
<evidence type="ECO:0000256" key="3">
    <source>
        <dbReference type="ARBA" id="ARBA00022553"/>
    </source>
</evidence>
<dbReference type="EC" id="2.7.13.3" evidence="2"/>
<dbReference type="RefSeq" id="WP_220563014.1">
    <property type="nucleotide sequence ID" value="NZ_CP074133.1"/>
</dbReference>
<accession>A0ABX8BJ76</accession>
<organism evidence="11 12">
    <name type="scientific">Nocardiopsis changdeensis</name>
    <dbReference type="NCBI Taxonomy" id="2831969"/>
    <lineage>
        <taxon>Bacteria</taxon>
        <taxon>Bacillati</taxon>
        <taxon>Actinomycetota</taxon>
        <taxon>Actinomycetes</taxon>
        <taxon>Streptosporangiales</taxon>
        <taxon>Nocardiopsidaceae</taxon>
        <taxon>Nocardiopsis</taxon>
    </lineage>
</organism>
<dbReference type="PANTHER" id="PTHR24421:SF10">
    <property type="entry name" value="NITRATE_NITRITE SENSOR PROTEIN NARQ"/>
    <property type="match status" value="1"/>
</dbReference>
<dbReference type="InterPro" id="IPR050482">
    <property type="entry name" value="Sensor_HK_TwoCompSys"/>
</dbReference>
<dbReference type="GO" id="GO:0005524">
    <property type="term" value="F:ATP binding"/>
    <property type="evidence" value="ECO:0007669"/>
    <property type="project" value="UniProtKB-KW"/>
</dbReference>
<keyword evidence="7 11" id="KW-0067">ATP-binding</keyword>
<comment type="catalytic activity">
    <reaction evidence="1">
        <text>ATP + protein L-histidine = ADP + protein N-phospho-L-histidine.</text>
        <dbReference type="EC" id="2.7.13.3"/>
    </reaction>
</comment>
<dbReference type="SMART" id="SM00387">
    <property type="entry name" value="HATPase_c"/>
    <property type="match status" value="1"/>
</dbReference>
<feature type="transmembrane region" description="Helical" evidence="9">
    <location>
        <begin position="12"/>
        <end position="37"/>
    </location>
</feature>
<keyword evidence="9" id="KW-1133">Transmembrane helix</keyword>
<evidence type="ECO:0000256" key="9">
    <source>
        <dbReference type="SAM" id="Phobius"/>
    </source>
</evidence>
<dbReference type="Gene3D" id="1.20.5.1930">
    <property type="match status" value="1"/>
</dbReference>
<evidence type="ECO:0000256" key="1">
    <source>
        <dbReference type="ARBA" id="ARBA00000085"/>
    </source>
</evidence>
<keyword evidence="12" id="KW-1185">Reference proteome</keyword>
<dbReference type="EMBL" id="CP074133">
    <property type="protein sequence ID" value="QUX21790.1"/>
    <property type="molecule type" value="Genomic_DNA"/>
</dbReference>
<keyword evidence="5" id="KW-0547">Nucleotide-binding</keyword>
<dbReference type="InterPro" id="IPR011712">
    <property type="entry name" value="Sig_transdc_His_kin_sub3_dim/P"/>
</dbReference>
<evidence type="ECO:0000256" key="5">
    <source>
        <dbReference type="ARBA" id="ARBA00022741"/>
    </source>
</evidence>
<evidence type="ECO:0000259" key="10">
    <source>
        <dbReference type="SMART" id="SM00387"/>
    </source>
</evidence>
<reference evidence="11 12" key="1">
    <citation type="submission" date="2021-05" db="EMBL/GenBank/DDBJ databases">
        <title>Direct Submission.</title>
        <authorList>
            <person name="Li K."/>
            <person name="Gao J."/>
        </authorList>
    </citation>
    <scope>NUCLEOTIDE SEQUENCE [LARGE SCALE GENOMIC DNA]</scope>
    <source>
        <strain evidence="11 12">Mg02</strain>
    </source>
</reference>
<evidence type="ECO:0000313" key="11">
    <source>
        <dbReference type="EMBL" id="QUX21790.1"/>
    </source>
</evidence>
<evidence type="ECO:0000256" key="2">
    <source>
        <dbReference type="ARBA" id="ARBA00012438"/>
    </source>
</evidence>
<evidence type="ECO:0000313" key="12">
    <source>
        <dbReference type="Proteomes" id="UP000676079"/>
    </source>
</evidence>
<dbReference type="SUPFAM" id="SSF55874">
    <property type="entry name" value="ATPase domain of HSP90 chaperone/DNA topoisomerase II/histidine kinase"/>
    <property type="match status" value="1"/>
</dbReference>
<dbReference type="InterPro" id="IPR036890">
    <property type="entry name" value="HATPase_C_sf"/>
</dbReference>
<keyword evidence="9" id="KW-0812">Transmembrane</keyword>